<comment type="caution">
    <text evidence="1">The sequence shown here is derived from an EMBL/GenBank/DDBJ whole genome shotgun (WGS) entry which is preliminary data.</text>
</comment>
<dbReference type="RefSeq" id="WP_113616295.1">
    <property type="nucleotide sequence ID" value="NZ_QFFJ01000001.1"/>
</dbReference>
<protein>
    <submittedName>
        <fullName evidence="1">Uncharacterized protein</fullName>
    </submittedName>
</protein>
<evidence type="ECO:0000313" key="2">
    <source>
        <dbReference type="Proteomes" id="UP000253410"/>
    </source>
</evidence>
<dbReference type="Proteomes" id="UP000253410">
    <property type="component" value="Unassembled WGS sequence"/>
</dbReference>
<dbReference type="EMBL" id="QFFJ01000001">
    <property type="protein sequence ID" value="RBL93704.1"/>
    <property type="molecule type" value="Genomic_DNA"/>
</dbReference>
<reference evidence="1 2" key="1">
    <citation type="submission" date="2018-05" db="EMBL/GenBank/DDBJ databases">
        <title>Chitinophaga sp. K3CV102501T nov., isolated from isolated from a monsoon evergreen broad-leaved forest soil.</title>
        <authorList>
            <person name="Lv Y."/>
        </authorList>
    </citation>
    <scope>NUCLEOTIDE SEQUENCE [LARGE SCALE GENOMIC DNA]</scope>
    <source>
        <strain evidence="1 2">GDMCC 1.1325</strain>
    </source>
</reference>
<dbReference type="OrthoDB" id="673295at2"/>
<gene>
    <name evidence="1" type="ORF">DF182_14485</name>
</gene>
<dbReference type="AlphaFoldDB" id="A0A365Y6T0"/>
<organism evidence="1 2">
    <name type="scientific">Chitinophaga flava</name>
    <dbReference type="NCBI Taxonomy" id="2259036"/>
    <lineage>
        <taxon>Bacteria</taxon>
        <taxon>Pseudomonadati</taxon>
        <taxon>Bacteroidota</taxon>
        <taxon>Chitinophagia</taxon>
        <taxon>Chitinophagales</taxon>
        <taxon>Chitinophagaceae</taxon>
        <taxon>Chitinophaga</taxon>
    </lineage>
</organism>
<accession>A0A365Y6T0</accession>
<proteinExistence type="predicted"/>
<sequence length="92" mass="10706">MRHIACTLNVDGVPTKINIRKVAKERRFLAIVDQTVTEYIISDETNEVEYYEGPVLNNYLTEKIAALIKQYFPKVKAIVKVGEDNYEDYDDY</sequence>
<name>A0A365Y6T0_9BACT</name>
<keyword evidence="2" id="KW-1185">Reference proteome</keyword>
<evidence type="ECO:0000313" key="1">
    <source>
        <dbReference type="EMBL" id="RBL93704.1"/>
    </source>
</evidence>